<sequence length="1018" mass="114184">MIRRIRAKLVRSSLPARAIRLSSSAAATCAHHGDGGDHNQHRHHEPYGMEYGAGPSRFPYQPPARYQAANRPSNTSSANTTISARHSTDLSPYRTVKRLRLYLLDVKDGTYAQPNVFLNSIFKQGDIWSKPKIDQGFSVIRENLSSMTRLELHTLIHHLIRKKKGNLAAAILWEALSVTPRHRRRRLFAQKTISTLFRDRSIFYWPKVDSYSKARQKRNVQPSLEEQVSPPPSRDLQILLNILETMQDVRSQRPAILYEVIIRQSVAENQFDLAAKIYVGLVEEWVTEGRVAHGADPDNFHPGGGPPRAEAEEGRVKMSELLAHWWTGVRTWRFPGEVLSPHDRLDLWHPKHLSLGEKMKNFPLPLATSPPTMVPQPRSPLLATILNSLRLDPKKASPAEFASSMRALSILANTVLSRTLPIFGLGRLLQVFKSAPHKPDVYPDNITSIPTESAWAYTAYTQIQVTLMSLLFAPPISSHSMMMIAANQDAENDLNSEAAATDQIVPPVAVSQYMLPPLSWKSCTVLLQYAFSGLQRPQLLTKLLTYMKQVFDMGGEDPKVYNEVLRGASKLRDNPLAVQADVQLFGPTQQVGQDRPSHAPSVDKRPDLREVAASARASEGSFELSGIQLPTVAEGQLSRPDQESIINLIIHLTVTSQFKRLEEFIYRLEPYLDFSKSQPVEEVSSRMDAKGIEAGFSGRPRSEPMTPWMYVAILRGLEKAGYTGLAQRIYNIALLNERRLAEQSVLSDQSAHDENGRPPVHKQKVSLEVLPPGSRLPLEFFIVMMDVWANEGRAARRSIDKGFFEVERPIGWQVKVSGTSRPSAVYSPTSPSASRDTPKNGNLPRAVAAGLMAVELHGTVKSRFAPRELTLKYFKAYIRACRWRWKLSEDKPMFNGFIPEVADLIDDMEEAGRASKIPNCLFDKLYRTKPPYTTTAGEEDDDEMDGPQTRVQAVRDGVSATVKDWRTEERRLYERIMGEEGHQLVEQFMTAEGADGMYSQEADVALSGDGDKEHGKAT</sequence>
<dbReference type="AlphaFoldDB" id="A0A1B9H1C0"/>
<reference evidence="2 3" key="1">
    <citation type="submission" date="2013-07" db="EMBL/GenBank/DDBJ databases">
        <title>The Genome Sequence of Cryptococcus heveanensis BCC8398.</title>
        <authorList>
            <consortium name="The Broad Institute Genome Sequencing Platform"/>
            <person name="Cuomo C."/>
            <person name="Litvintseva A."/>
            <person name="Chen Y."/>
            <person name="Heitman J."/>
            <person name="Sun S."/>
            <person name="Springer D."/>
            <person name="Dromer F."/>
            <person name="Young S.K."/>
            <person name="Zeng Q."/>
            <person name="Gargeya S."/>
            <person name="Fitzgerald M."/>
            <person name="Abouelleil A."/>
            <person name="Alvarado L."/>
            <person name="Berlin A.M."/>
            <person name="Chapman S.B."/>
            <person name="Dewar J."/>
            <person name="Goldberg J."/>
            <person name="Griggs A."/>
            <person name="Gujja S."/>
            <person name="Hansen M."/>
            <person name="Howarth C."/>
            <person name="Imamovic A."/>
            <person name="Larimer J."/>
            <person name="McCowan C."/>
            <person name="Murphy C."/>
            <person name="Pearson M."/>
            <person name="Priest M."/>
            <person name="Roberts A."/>
            <person name="Saif S."/>
            <person name="Shea T."/>
            <person name="Sykes S."/>
            <person name="Wortman J."/>
            <person name="Nusbaum C."/>
            <person name="Birren B."/>
        </authorList>
    </citation>
    <scope>NUCLEOTIDE SEQUENCE [LARGE SCALE GENOMIC DNA]</scope>
    <source>
        <strain evidence="2 3">BCC8398</strain>
    </source>
</reference>
<feature type="compositionally biased region" description="Polar residues" evidence="1">
    <location>
        <begin position="820"/>
        <end position="835"/>
    </location>
</feature>
<protein>
    <submittedName>
        <fullName evidence="2">Uncharacterized protein</fullName>
    </submittedName>
</protein>
<accession>A0A1B9H1C0</accession>
<feature type="region of interest" description="Disordered" evidence="1">
    <location>
        <begin position="587"/>
        <end position="606"/>
    </location>
</feature>
<organism evidence="2 3">
    <name type="scientific">Kwoniella heveanensis BCC8398</name>
    <dbReference type="NCBI Taxonomy" id="1296120"/>
    <lineage>
        <taxon>Eukaryota</taxon>
        <taxon>Fungi</taxon>
        <taxon>Dikarya</taxon>
        <taxon>Basidiomycota</taxon>
        <taxon>Agaricomycotina</taxon>
        <taxon>Tremellomycetes</taxon>
        <taxon>Tremellales</taxon>
        <taxon>Cryptococcaceae</taxon>
        <taxon>Kwoniella</taxon>
    </lineage>
</organism>
<dbReference type="OrthoDB" id="2554293at2759"/>
<dbReference type="Proteomes" id="UP000092666">
    <property type="component" value="Unassembled WGS sequence"/>
</dbReference>
<gene>
    <name evidence="2" type="ORF">I316_00976</name>
</gene>
<dbReference type="STRING" id="1296120.A0A1B9H1C0"/>
<evidence type="ECO:0000313" key="2">
    <source>
        <dbReference type="EMBL" id="OCF37071.1"/>
    </source>
</evidence>
<feature type="compositionally biased region" description="Basic and acidic residues" evidence="1">
    <location>
        <begin position="595"/>
        <end position="606"/>
    </location>
</feature>
<evidence type="ECO:0000256" key="1">
    <source>
        <dbReference type="SAM" id="MobiDB-lite"/>
    </source>
</evidence>
<feature type="region of interest" description="Disordered" evidence="1">
    <location>
        <begin position="999"/>
        <end position="1018"/>
    </location>
</feature>
<reference evidence="3" key="2">
    <citation type="submission" date="2013-12" db="EMBL/GenBank/DDBJ databases">
        <title>Evolution of pathogenesis and genome organization in the Tremellales.</title>
        <authorList>
            <person name="Cuomo C."/>
            <person name="Litvintseva A."/>
            <person name="Heitman J."/>
            <person name="Chen Y."/>
            <person name="Sun S."/>
            <person name="Springer D."/>
            <person name="Dromer F."/>
            <person name="Young S."/>
            <person name="Zeng Q."/>
            <person name="Chapman S."/>
            <person name="Gujja S."/>
            <person name="Saif S."/>
            <person name="Birren B."/>
        </authorList>
    </citation>
    <scope>NUCLEOTIDE SEQUENCE [LARGE SCALE GENOMIC DNA]</scope>
    <source>
        <strain evidence="3">BCC8398</strain>
    </source>
</reference>
<dbReference type="EMBL" id="KI669493">
    <property type="protein sequence ID" value="OCF37071.1"/>
    <property type="molecule type" value="Genomic_DNA"/>
</dbReference>
<name>A0A1B9H1C0_9TREE</name>
<proteinExistence type="predicted"/>
<feature type="region of interest" description="Disordered" evidence="1">
    <location>
        <begin position="820"/>
        <end position="842"/>
    </location>
</feature>
<feature type="compositionally biased region" description="Basic and acidic residues" evidence="1">
    <location>
        <begin position="1009"/>
        <end position="1018"/>
    </location>
</feature>
<keyword evidence="3" id="KW-1185">Reference proteome</keyword>
<feature type="compositionally biased region" description="Low complexity" evidence="1">
    <location>
        <begin position="73"/>
        <end position="84"/>
    </location>
</feature>
<feature type="region of interest" description="Disordered" evidence="1">
    <location>
        <begin position="65"/>
        <end position="84"/>
    </location>
</feature>
<evidence type="ECO:0000313" key="3">
    <source>
        <dbReference type="Proteomes" id="UP000092666"/>
    </source>
</evidence>